<keyword evidence="1" id="KW-0732">Signal</keyword>
<proteinExistence type="predicted"/>
<dbReference type="EMBL" id="AAGVVM010000025">
    <property type="protein sequence ID" value="EBS5458879.1"/>
    <property type="molecule type" value="Genomic_DNA"/>
</dbReference>
<protein>
    <submittedName>
        <fullName evidence="2">Integrating conjugative element protein</fullName>
    </submittedName>
</protein>
<evidence type="ECO:0000256" key="1">
    <source>
        <dbReference type="SAM" id="SignalP"/>
    </source>
</evidence>
<gene>
    <name evidence="2" type="ORF">DUU06_14460</name>
</gene>
<feature type="chain" id="PRO_5026321314" evidence="1">
    <location>
        <begin position="24"/>
        <end position="170"/>
    </location>
</feature>
<name>A0A5V0BA19_SALEN</name>
<dbReference type="NCBIfam" id="TIGR03765">
    <property type="entry name" value="ICE_PFL_4695"/>
    <property type="match status" value="1"/>
</dbReference>
<accession>A0A5V0BA19</accession>
<dbReference type="Pfam" id="PF11072">
    <property type="entry name" value="DUF2859"/>
    <property type="match status" value="1"/>
</dbReference>
<sequence length="170" mass="18315">MMMRFAARFPLVLALLFPGISQAELTVVADLGGQSTAEYFAGINNQGDESPASQVLTLSTPDKASVLPIHTPELSPGPLEARSLSMPGMRSIFLIGDDNLSRHWLALRRDQLIQLNAVGYVVNVASKAAWDDLQHQANGLELLPVSGSDLAVRLGISHYPVLISEKGLEQ</sequence>
<evidence type="ECO:0000313" key="2">
    <source>
        <dbReference type="EMBL" id="EBS5458879.1"/>
    </source>
</evidence>
<dbReference type="InterPro" id="IPR021300">
    <property type="entry name" value="Integr_conj_element_PFL4695"/>
</dbReference>
<comment type="caution">
    <text evidence="2">The sequence shown here is derived from an EMBL/GenBank/DDBJ whole genome shotgun (WGS) entry which is preliminary data.</text>
</comment>
<dbReference type="AlphaFoldDB" id="A0A5V0BA19"/>
<reference evidence="2" key="1">
    <citation type="submission" date="2018-07" db="EMBL/GenBank/DDBJ databases">
        <authorList>
            <person name="Ashton P.M."/>
            <person name="Dallman T."/>
            <person name="Nair S."/>
            <person name="De Pinna E."/>
            <person name="Peters T."/>
            <person name="Grant K."/>
        </authorList>
    </citation>
    <scope>NUCLEOTIDE SEQUENCE</scope>
    <source>
        <strain evidence="2">245081</strain>
    </source>
</reference>
<feature type="signal peptide" evidence="1">
    <location>
        <begin position="1"/>
        <end position="23"/>
    </location>
</feature>
<organism evidence="2">
    <name type="scientific">Salmonella enteritidis</name>
    <dbReference type="NCBI Taxonomy" id="149539"/>
    <lineage>
        <taxon>Bacteria</taxon>
        <taxon>Pseudomonadati</taxon>
        <taxon>Pseudomonadota</taxon>
        <taxon>Gammaproteobacteria</taxon>
        <taxon>Enterobacterales</taxon>
        <taxon>Enterobacteriaceae</taxon>
        <taxon>Salmonella</taxon>
    </lineage>
</organism>